<dbReference type="AlphaFoldDB" id="A0A1C3KKM9"/>
<dbReference type="EMBL" id="FLRJ01000719">
    <property type="protein sequence ID" value="SBT74513.1"/>
    <property type="molecule type" value="Genomic_DNA"/>
</dbReference>
<organism evidence="1 2">
    <name type="scientific">Plasmodium ovale</name>
    <name type="common">malaria parasite P. ovale</name>
    <dbReference type="NCBI Taxonomy" id="36330"/>
    <lineage>
        <taxon>Eukaryota</taxon>
        <taxon>Sar</taxon>
        <taxon>Alveolata</taxon>
        <taxon>Apicomplexa</taxon>
        <taxon>Aconoidasida</taxon>
        <taxon>Haemosporida</taxon>
        <taxon>Plasmodiidae</taxon>
        <taxon>Plasmodium</taxon>
        <taxon>Plasmodium (Plasmodium)</taxon>
    </lineage>
</organism>
<dbReference type="VEuPathDB" id="PlasmoDB:PocGH01_00107200"/>
<dbReference type="InterPro" id="IPR008780">
    <property type="entry name" value="Plasmodium_Vir"/>
</dbReference>
<gene>
    <name evidence="1" type="primary">PowCR01_000224000</name>
    <name evidence="1" type="ORF">POWCR01_000224000</name>
</gene>
<dbReference type="Proteomes" id="UP000243200">
    <property type="component" value="Unassembled WGS sequence"/>
</dbReference>
<reference evidence="1 2" key="1">
    <citation type="submission" date="2016-06" db="EMBL/GenBank/DDBJ databases">
        <authorList>
            <consortium name="Pathogen Informatics"/>
        </authorList>
    </citation>
    <scope>NUCLEOTIDE SEQUENCE [LARGE SCALE GENOMIC DNA]</scope>
</reference>
<evidence type="ECO:0000313" key="1">
    <source>
        <dbReference type="EMBL" id="SBT74513.1"/>
    </source>
</evidence>
<evidence type="ECO:0000313" key="2">
    <source>
        <dbReference type="Proteomes" id="UP000243200"/>
    </source>
</evidence>
<protein>
    <submittedName>
        <fullName evidence="1">PIR protein</fullName>
    </submittedName>
</protein>
<dbReference type="VEuPathDB" id="PlasmoDB:POWCR01_000224000"/>
<proteinExistence type="predicted"/>
<name>A0A1C3KKM9_PLAOA</name>
<dbReference type="Pfam" id="PF05795">
    <property type="entry name" value="Plasmodium_Vir"/>
    <property type="match status" value="1"/>
</dbReference>
<accession>A0A1C3KKM9</accession>
<dbReference type="OrthoDB" id="10284861at2759"/>
<sequence length="338" mass="39617">MEICESIHGHLNSQREYSRLDNPDKIIQSDFCKEENGEIYKNTLFKNLCYKFATNFTYLIINWKNYTDNEGCDYFNLWLYEKIINNFTVNQEDISKSEIINDIIKLWNEYNEHFKDCKFKNYSMSISNLKNMKYLYDYSKNYATLKLRSNTSNIECKKFYCSYIKQIDDVYNSVKDECISPKNADLCKVFKLIVDDSKPDTLLTEFGCSTEYIDNSLIQGVTSSGRDLEDTLIFQESYHSRNSPTDVALKTIFSIFGVSVISSLLAYRVKCINSLKILMFNYYTPFGNWFRSRILRKYGVGGIIYPNESEELLGNNSEIEDVIFDNDLIVKFHPMINS</sequence>